<organism evidence="4 5">
    <name type="scientific">Streptomyces durocortorensis</name>
    <dbReference type="NCBI Taxonomy" id="2811104"/>
    <lineage>
        <taxon>Bacteria</taxon>
        <taxon>Bacillati</taxon>
        <taxon>Actinomycetota</taxon>
        <taxon>Actinomycetes</taxon>
        <taxon>Kitasatosporales</taxon>
        <taxon>Streptomycetaceae</taxon>
        <taxon>Streptomyces</taxon>
    </lineage>
</organism>
<reference evidence="4 5" key="1">
    <citation type="submission" date="2023-09" db="EMBL/GenBank/DDBJ databases">
        <title>Genome completion map analysis of the actinomycetes C11-1.</title>
        <authorList>
            <person name="Qin P."/>
            <person name="Guan P."/>
        </authorList>
    </citation>
    <scope>NUCLEOTIDE SEQUENCE [LARGE SCALE GENOMIC DNA]</scope>
    <source>
        <strain evidence="4 5">C11-1</strain>
    </source>
</reference>
<dbReference type="Pfam" id="PF01648">
    <property type="entry name" value="ACPS"/>
    <property type="match status" value="1"/>
</dbReference>
<protein>
    <submittedName>
        <fullName evidence="4">4'-phosphopantetheinyl transferase superfamily protein</fullName>
    </submittedName>
</protein>
<dbReference type="Gene3D" id="3.90.470.20">
    <property type="entry name" value="4'-phosphopantetheinyl transferase domain"/>
    <property type="match status" value="2"/>
</dbReference>
<comment type="similarity">
    <text evidence="1">Belongs to the P-Pant transferase superfamily. Gsp/Sfp/HetI/AcpT family.</text>
</comment>
<evidence type="ECO:0000256" key="1">
    <source>
        <dbReference type="ARBA" id="ARBA00010990"/>
    </source>
</evidence>
<dbReference type="PANTHER" id="PTHR12215">
    <property type="entry name" value="PHOSPHOPANTETHEINE TRANSFERASE"/>
    <property type="match status" value="1"/>
</dbReference>
<evidence type="ECO:0000259" key="3">
    <source>
        <dbReference type="Pfam" id="PF01648"/>
    </source>
</evidence>
<sequence>MSTLFAPHRVTVVVTATDGLSNDASRARVLTAAAGVVGVEPGSLRLGHEVNGRPHLFGLGGGAYVSLSHGRGVAALALTGLGPLGVDVEVERPVRAQRMADRWFTEVEAAWVRGRPERERVAAFFWLWTHKEAMGKAYGTGLGRGGLLRPGPVPAGRFLFLPRSSRLFPLPDLADLVVAAPFVDRHVMLAVAVLGRHARGAPVDVHLRPP</sequence>
<dbReference type="InterPro" id="IPR037143">
    <property type="entry name" value="4-PPantetheinyl_Trfase_dom_sf"/>
</dbReference>
<proteinExistence type="inferred from homology"/>
<evidence type="ECO:0000313" key="4">
    <source>
        <dbReference type="EMBL" id="WNF28020.1"/>
    </source>
</evidence>
<dbReference type="EMBL" id="CP134500">
    <property type="protein sequence ID" value="WNF28020.1"/>
    <property type="molecule type" value="Genomic_DNA"/>
</dbReference>
<dbReference type="SUPFAM" id="SSF56214">
    <property type="entry name" value="4'-phosphopantetheinyl transferase"/>
    <property type="match status" value="1"/>
</dbReference>
<gene>
    <name evidence="4" type="ORF">RI138_14935</name>
</gene>
<evidence type="ECO:0000313" key="5">
    <source>
        <dbReference type="Proteomes" id="UP001303236"/>
    </source>
</evidence>
<feature type="domain" description="4'-phosphopantetheinyl transferase" evidence="3">
    <location>
        <begin position="83"/>
        <end position="144"/>
    </location>
</feature>
<dbReference type="PANTHER" id="PTHR12215:SF10">
    <property type="entry name" value="L-AMINOADIPATE-SEMIALDEHYDE DEHYDROGENASE-PHOSPHOPANTETHEINYL TRANSFERASE"/>
    <property type="match status" value="1"/>
</dbReference>
<name>A0ABY9VWT1_9ACTN</name>
<dbReference type="Proteomes" id="UP001303236">
    <property type="component" value="Chromosome"/>
</dbReference>
<dbReference type="GO" id="GO:0016740">
    <property type="term" value="F:transferase activity"/>
    <property type="evidence" value="ECO:0007669"/>
    <property type="project" value="UniProtKB-KW"/>
</dbReference>
<dbReference type="InterPro" id="IPR008278">
    <property type="entry name" value="4-PPantetheinyl_Trfase_dom"/>
</dbReference>
<evidence type="ECO:0000256" key="2">
    <source>
        <dbReference type="ARBA" id="ARBA00022679"/>
    </source>
</evidence>
<keyword evidence="5" id="KW-1185">Reference proteome</keyword>
<accession>A0ABY9VWT1</accession>
<dbReference type="InterPro" id="IPR050559">
    <property type="entry name" value="P-Pant_transferase_sf"/>
</dbReference>
<keyword evidence="2 4" id="KW-0808">Transferase</keyword>